<dbReference type="PANTHER" id="PTHR37987">
    <property type="entry name" value="CHROMOSOME 9, WHOLE GENOME SHOTGUN SEQUENCE"/>
    <property type="match status" value="1"/>
</dbReference>
<organism evidence="3 4">
    <name type="scientific">Puccinia graminis f. sp. tritici</name>
    <dbReference type="NCBI Taxonomy" id="56615"/>
    <lineage>
        <taxon>Eukaryota</taxon>
        <taxon>Fungi</taxon>
        <taxon>Dikarya</taxon>
        <taxon>Basidiomycota</taxon>
        <taxon>Pucciniomycotina</taxon>
        <taxon>Pucciniomycetes</taxon>
        <taxon>Pucciniales</taxon>
        <taxon>Pucciniaceae</taxon>
        <taxon>Puccinia</taxon>
    </lineage>
</organism>
<gene>
    <name evidence="3" type="ORF">PGTUg99_005633</name>
</gene>
<evidence type="ECO:0000313" key="4">
    <source>
        <dbReference type="Proteomes" id="UP000325313"/>
    </source>
</evidence>
<dbReference type="Pfam" id="PF09349">
    <property type="entry name" value="OHCU_decarbox"/>
    <property type="match status" value="1"/>
</dbReference>
<reference evidence="3 4" key="1">
    <citation type="submission" date="2019-05" db="EMBL/GenBank/DDBJ databases">
        <title>Emergence of the Ug99 lineage of the wheat stem rust pathogen through somatic hybridization.</title>
        <authorList>
            <person name="Li F."/>
            <person name="Upadhyaya N.M."/>
            <person name="Sperschneider J."/>
            <person name="Matny O."/>
            <person name="Nguyen-Phuc H."/>
            <person name="Mago R."/>
            <person name="Raley C."/>
            <person name="Miller M.E."/>
            <person name="Silverstein K.A.T."/>
            <person name="Henningsen E."/>
            <person name="Hirsch C.D."/>
            <person name="Visser B."/>
            <person name="Pretorius Z.A."/>
            <person name="Steffenson B.J."/>
            <person name="Schwessinger B."/>
            <person name="Dodds P.N."/>
            <person name="Figueroa M."/>
        </authorList>
    </citation>
    <scope>NUCLEOTIDE SEQUENCE [LARGE SCALE GENOMIC DNA]</scope>
    <source>
        <strain evidence="3 4">Ug99</strain>
    </source>
</reference>
<dbReference type="GO" id="GO:0006144">
    <property type="term" value="P:purine nucleobase metabolic process"/>
    <property type="evidence" value="ECO:0007669"/>
    <property type="project" value="UniProtKB-KW"/>
</dbReference>
<keyword evidence="1" id="KW-0659">Purine metabolism</keyword>
<dbReference type="InterPro" id="IPR036778">
    <property type="entry name" value="OHCU_decarboxylase_sf"/>
</dbReference>
<feature type="domain" description="Oxo-4-hydroxy-4-carboxy-5-ureidoimidazoline decarboxylase" evidence="2">
    <location>
        <begin position="3"/>
        <end position="69"/>
    </location>
</feature>
<comment type="caution">
    <text evidence="3">The sequence shown here is derived from an EMBL/GenBank/DDBJ whole genome shotgun (WGS) entry which is preliminary data.</text>
</comment>
<dbReference type="InterPro" id="IPR018020">
    <property type="entry name" value="OHCU_decarboxylase"/>
</dbReference>
<name>A0A5B0RM33_PUCGR</name>
<dbReference type="EMBL" id="VDEP01000172">
    <property type="protein sequence ID" value="KAA1126168.1"/>
    <property type="molecule type" value="Genomic_DNA"/>
</dbReference>
<evidence type="ECO:0000256" key="1">
    <source>
        <dbReference type="ARBA" id="ARBA00022631"/>
    </source>
</evidence>
<evidence type="ECO:0000313" key="3">
    <source>
        <dbReference type="EMBL" id="KAA1126168.1"/>
    </source>
</evidence>
<dbReference type="Proteomes" id="UP000325313">
    <property type="component" value="Unassembled WGS sequence"/>
</dbReference>
<dbReference type="SUPFAM" id="SSF158694">
    <property type="entry name" value="UraD-Like"/>
    <property type="match status" value="1"/>
</dbReference>
<proteinExistence type="predicted"/>
<dbReference type="PANTHER" id="PTHR37987:SF1">
    <property type="entry name" value="OXO-4-HYDROXY-4-CARBOXY-5-UREIDOIMIDAZOLINE DECARBOXYLASE DOMAIN-CONTAINING PROTEIN"/>
    <property type="match status" value="1"/>
</dbReference>
<dbReference type="Gene3D" id="1.10.3330.10">
    <property type="entry name" value="Oxo-4-hydroxy-4-carboxy-5-ureidoimidazoline decarboxylase"/>
    <property type="match status" value="1"/>
</dbReference>
<evidence type="ECO:0000259" key="2">
    <source>
        <dbReference type="Pfam" id="PF09349"/>
    </source>
</evidence>
<protein>
    <recommendedName>
        <fullName evidence="2">Oxo-4-hydroxy-4-carboxy-5-ureidoimidazoline decarboxylase domain-containing protein</fullName>
    </recommendedName>
</protein>
<dbReference type="AlphaFoldDB" id="A0A5B0RM33"/>
<accession>A0A5B0RM33</accession>
<sequence>MLYEQTYPGLRYVTFVNGRSRAEIVKEMEDLLTKEERPTTEVHLQDKEWQAELKRGIGDVFKIAQSRLKSMTEASSS</sequence>